<gene>
    <name evidence="2" type="ORF">LTR97_001755</name>
</gene>
<comment type="caution">
    <text evidence="2">The sequence shown here is derived from an EMBL/GenBank/DDBJ whole genome shotgun (WGS) entry which is preliminary data.</text>
</comment>
<evidence type="ECO:0000313" key="3">
    <source>
        <dbReference type="Proteomes" id="UP001310594"/>
    </source>
</evidence>
<organism evidence="2 3">
    <name type="scientific">Elasticomyces elasticus</name>
    <dbReference type="NCBI Taxonomy" id="574655"/>
    <lineage>
        <taxon>Eukaryota</taxon>
        <taxon>Fungi</taxon>
        <taxon>Dikarya</taxon>
        <taxon>Ascomycota</taxon>
        <taxon>Pezizomycotina</taxon>
        <taxon>Dothideomycetes</taxon>
        <taxon>Dothideomycetidae</taxon>
        <taxon>Mycosphaerellales</taxon>
        <taxon>Teratosphaeriaceae</taxon>
        <taxon>Elasticomyces</taxon>
    </lineage>
</organism>
<feature type="coiled-coil region" evidence="1">
    <location>
        <begin position="326"/>
        <end position="353"/>
    </location>
</feature>
<evidence type="ECO:0000256" key="1">
    <source>
        <dbReference type="SAM" id="Coils"/>
    </source>
</evidence>
<protein>
    <submittedName>
        <fullName evidence="2">Uncharacterized protein</fullName>
    </submittedName>
</protein>
<evidence type="ECO:0000313" key="2">
    <source>
        <dbReference type="EMBL" id="KAK5706764.1"/>
    </source>
</evidence>
<dbReference type="EMBL" id="JAVRQU010000002">
    <property type="protein sequence ID" value="KAK5706764.1"/>
    <property type="molecule type" value="Genomic_DNA"/>
</dbReference>
<accession>A0AAN8A657</accession>
<dbReference type="Proteomes" id="UP001310594">
    <property type="component" value="Unassembled WGS sequence"/>
</dbReference>
<sequence length="731" mass="82496">MALTSSDERLRGNQAFEECTAAMTKANEVHTEYDKARSELARLQQSPGGLLNPGLSEESARQDFVATEARIAHHGAMAEQLNTENEKVKDIAARVNTTIDNIGVVKPGPSKTRAIQLRRKFWVFLNDTHDIRKPDELDGLENIKLLGMGMGALSRLEASESFTLEELREVMDDQETQLQEMEALRTEKEEISGQVMDGNANVEAYRVPVQELEKKVGDLQLERAKCVEKSEVDRMVQEARDAHTEELAKVRSDLAAEKERELAEAAEKLEGAKKEADGKWNQLHEELVGIRREREAEMEKRDMYKRLYEADNFKLSLTTSDTNKAKSMNERLIKNLEGQVKELSGEKSDLKAKLGEVRGKVEAANRAKTDLLQEKSRADISLEWLRKHVTRLEARASVLEEQSKELFNIKSEVIPNLLTALHAVMMRDLNMAVDPDTCKLEAVVSKICKGACAAVPRLHTVSSSALEWTLSVVSISNEPLPGRGEHIMRTLWVRTCCAFDPDATLQDTELCMVWVASGCQAQAQHLKYVLAAAKMFATNWTAEVSRSAIMAMLRIMELAFRMEIAWTELEEVWRTFSDSITLHPSDDFVGSGLMTWIGSRMSYDEGHVTLIDVLSQYQRTDGKVKWIEEHGTGDHKRSLTPYGTGVVLMDQKNSFVAVFKDEELSVRHEFLTGITWVSFNGMRRDREQACTEVQAFGIRTDLKGDIWIAKHLTGASRRNAEKVFGTSKYRR</sequence>
<name>A0AAN8A657_9PEZI</name>
<proteinExistence type="predicted"/>
<dbReference type="AlphaFoldDB" id="A0AAN8A657"/>
<keyword evidence="1" id="KW-0175">Coiled coil</keyword>
<feature type="coiled-coil region" evidence="1">
    <location>
        <begin position="164"/>
        <end position="275"/>
    </location>
</feature>
<reference evidence="2" key="1">
    <citation type="submission" date="2023-08" db="EMBL/GenBank/DDBJ databases">
        <title>Black Yeasts Isolated from many extreme environments.</title>
        <authorList>
            <person name="Coleine C."/>
            <person name="Stajich J.E."/>
            <person name="Selbmann L."/>
        </authorList>
    </citation>
    <scope>NUCLEOTIDE SEQUENCE</scope>
    <source>
        <strain evidence="2">CCFEE 5810</strain>
    </source>
</reference>